<dbReference type="PANTHER" id="PTHR11707:SF28">
    <property type="entry name" value="60 KDA LYSOPHOSPHOLIPASE"/>
    <property type="match status" value="1"/>
</dbReference>
<dbReference type="PRINTS" id="PR00139">
    <property type="entry name" value="ASNGLNASE"/>
</dbReference>
<dbReference type="EMBL" id="UHIA01000004">
    <property type="protein sequence ID" value="SUO98243.1"/>
    <property type="molecule type" value="Genomic_DNA"/>
</dbReference>
<sequence>MTVSQASFALPRLNIYATGGTIAGSSASATDTFQYETATLGIDKLIAAVPELKKIAEVKGEQIASVDSNDISVAILLQLAQKLHQDLAGDTAAAVITHGTDTLEETAFFLSLTTKTDKPIILVGAMRPATAISADGSMNLLQAASVAVHEDAAKRGVMMVMNDRIGSGFYITKTRANTPDAFKSVEAGYLGLMIGLEPHFYYLPQQPSNRPYFDVSGYKELPRVDIIYGYQSTDTALLDAAIENGAKAVVIDATGAGSLSTPLLERVKELTAQGFPIVRASRTVEGYISVPEDEGTGSGFLNAQKARIMLMLALAQQDDLATIRNYFK</sequence>
<evidence type="ECO:0000256" key="2">
    <source>
        <dbReference type="ARBA" id="ARBA00022801"/>
    </source>
</evidence>
<evidence type="ECO:0000313" key="11">
    <source>
        <dbReference type="Proteomes" id="UP000254575"/>
    </source>
</evidence>
<dbReference type="InterPro" id="IPR037152">
    <property type="entry name" value="L-asparaginase_N_sf"/>
</dbReference>
<dbReference type="Pfam" id="PF17763">
    <property type="entry name" value="Asparaginase_C"/>
    <property type="match status" value="1"/>
</dbReference>
<feature type="active site" evidence="6">
    <location>
        <position position="100"/>
    </location>
</feature>
<dbReference type="InterPro" id="IPR027474">
    <property type="entry name" value="L-asparaginase_N"/>
</dbReference>
<dbReference type="NCBIfam" id="TIGR00520">
    <property type="entry name" value="asnASE_II"/>
    <property type="match status" value="1"/>
</dbReference>
<dbReference type="PROSITE" id="PS00917">
    <property type="entry name" value="ASN_GLN_ASE_2"/>
    <property type="match status" value="1"/>
</dbReference>
<dbReference type="AlphaFoldDB" id="A0A380N282"/>
<feature type="active site" evidence="5">
    <location>
        <position position="21"/>
    </location>
</feature>
<dbReference type="PROSITE" id="PS00144">
    <property type="entry name" value="ASN_GLN_ASE_1"/>
    <property type="match status" value="1"/>
</dbReference>
<dbReference type="SUPFAM" id="SSF53774">
    <property type="entry name" value="Glutaminase/Asparaginase"/>
    <property type="match status" value="1"/>
</dbReference>
<dbReference type="PIRSF" id="PIRSF500176">
    <property type="entry name" value="L_ASNase"/>
    <property type="match status" value="1"/>
</dbReference>
<dbReference type="EC" id="3.5.1.1" evidence="10"/>
<evidence type="ECO:0000313" key="10">
    <source>
        <dbReference type="EMBL" id="SUO98243.1"/>
    </source>
</evidence>
<evidence type="ECO:0000256" key="7">
    <source>
        <dbReference type="RuleBase" id="RU004456"/>
    </source>
</evidence>
<dbReference type="SMART" id="SM00870">
    <property type="entry name" value="Asparaginase"/>
    <property type="match status" value="1"/>
</dbReference>
<evidence type="ECO:0000256" key="3">
    <source>
        <dbReference type="PIRSR" id="PIRSR001220-1"/>
    </source>
</evidence>
<dbReference type="InterPro" id="IPR020827">
    <property type="entry name" value="Asparaginase/glutaminase_AS1"/>
</dbReference>
<feature type="domain" description="Asparaginase/glutaminase C-terminal" evidence="9">
    <location>
        <begin position="223"/>
        <end position="327"/>
    </location>
</feature>
<keyword evidence="2 10" id="KW-0378">Hydrolase</keyword>
<feature type="binding site" evidence="4">
    <location>
        <position position="68"/>
    </location>
    <ligand>
        <name>substrate</name>
    </ligand>
</feature>
<dbReference type="GO" id="GO:0006528">
    <property type="term" value="P:asparagine metabolic process"/>
    <property type="evidence" value="ECO:0007669"/>
    <property type="project" value="InterPro"/>
</dbReference>
<dbReference type="Gene3D" id="3.40.50.40">
    <property type="match status" value="1"/>
</dbReference>
<accession>A0A380N282</accession>
<dbReference type="Gene3D" id="3.40.50.1170">
    <property type="entry name" value="L-asparaginase, N-terminal domain"/>
    <property type="match status" value="1"/>
</dbReference>
<keyword evidence="11" id="KW-1185">Reference proteome</keyword>
<dbReference type="PANTHER" id="PTHR11707">
    <property type="entry name" value="L-ASPARAGINASE"/>
    <property type="match status" value="1"/>
</dbReference>
<dbReference type="InterPro" id="IPR027473">
    <property type="entry name" value="L-asparaginase_C"/>
</dbReference>
<comment type="similarity">
    <text evidence="1 7">Belongs to the asparaginase 1 family.</text>
</comment>
<dbReference type="CDD" id="cd08964">
    <property type="entry name" value="L-asparaginase_II"/>
    <property type="match status" value="1"/>
</dbReference>
<dbReference type="PROSITE" id="PS51732">
    <property type="entry name" value="ASN_GLN_ASE_3"/>
    <property type="match status" value="1"/>
</dbReference>
<dbReference type="RefSeq" id="WP_245888140.1">
    <property type="nucleotide sequence ID" value="NZ_UHIA01000004.1"/>
</dbReference>
<reference evidence="10 11" key="1">
    <citation type="submission" date="2018-06" db="EMBL/GenBank/DDBJ databases">
        <authorList>
            <consortium name="Pathogen Informatics"/>
            <person name="Doyle S."/>
        </authorList>
    </citation>
    <scope>NUCLEOTIDE SEQUENCE [LARGE SCALE GENOMIC DNA]</scope>
    <source>
        <strain evidence="10 11">NCTC10717</strain>
    </source>
</reference>
<proteinExistence type="inferred from homology"/>
<dbReference type="GO" id="GO:0004067">
    <property type="term" value="F:asparaginase activity"/>
    <property type="evidence" value="ECO:0007669"/>
    <property type="project" value="UniProtKB-UniRule"/>
</dbReference>
<organism evidence="10 11">
    <name type="scientific">Suttonella indologenes</name>
    <dbReference type="NCBI Taxonomy" id="13276"/>
    <lineage>
        <taxon>Bacteria</taxon>
        <taxon>Pseudomonadati</taxon>
        <taxon>Pseudomonadota</taxon>
        <taxon>Gammaproteobacteria</taxon>
        <taxon>Cardiobacteriales</taxon>
        <taxon>Cardiobacteriaceae</taxon>
        <taxon>Suttonella</taxon>
    </lineage>
</organism>
<name>A0A380N282_9GAMM</name>
<evidence type="ECO:0000256" key="5">
    <source>
        <dbReference type="PROSITE-ProRule" id="PRU10099"/>
    </source>
</evidence>
<gene>
    <name evidence="10" type="primary">ansB</name>
    <name evidence="10" type="ORF">NCTC10717_01984</name>
</gene>
<evidence type="ECO:0000256" key="1">
    <source>
        <dbReference type="ARBA" id="ARBA00010518"/>
    </source>
</evidence>
<feature type="active site" description="O-isoaspartyl threonine intermediate" evidence="3">
    <location>
        <position position="21"/>
    </location>
</feature>
<dbReference type="Pfam" id="PF00710">
    <property type="entry name" value="Asparaginase"/>
    <property type="match status" value="1"/>
</dbReference>
<feature type="binding site" evidence="4">
    <location>
        <begin position="100"/>
        <end position="101"/>
    </location>
    <ligand>
        <name>substrate</name>
    </ligand>
</feature>
<dbReference type="InterPro" id="IPR004550">
    <property type="entry name" value="AsnASE_II"/>
</dbReference>
<dbReference type="InterPro" id="IPR036152">
    <property type="entry name" value="Asp/glu_Ase-like_sf"/>
</dbReference>
<dbReference type="InterPro" id="IPR040919">
    <property type="entry name" value="Asparaginase_C"/>
</dbReference>
<dbReference type="FunFam" id="3.40.50.1170:FF:000001">
    <property type="entry name" value="L-asparaginase 2"/>
    <property type="match status" value="1"/>
</dbReference>
<dbReference type="PIRSF" id="PIRSF001220">
    <property type="entry name" value="L-ASNase_gatD"/>
    <property type="match status" value="1"/>
</dbReference>
<feature type="domain" description="L-asparaginase N-terminal" evidence="8">
    <location>
        <begin position="13"/>
        <end position="202"/>
    </location>
</feature>
<evidence type="ECO:0000256" key="4">
    <source>
        <dbReference type="PIRSR" id="PIRSR001220-2"/>
    </source>
</evidence>
<protein>
    <submittedName>
        <fullName evidence="10">L-asparaginase</fullName>
        <ecNumber evidence="10">3.5.1.1</ecNumber>
    </submittedName>
</protein>
<dbReference type="InterPro" id="IPR006034">
    <property type="entry name" value="Asparaginase/glutaminase-like"/>
</dbReference>
<evidence type="ECO:0000259" key="9">
    <source>
        <dbReference type="Pfam" id="PF17763"/>
    </source>
</evidence>
<dbReference type="Proteomes" id="UP000254575">
    <property type="component" value="Unassembled WGS sequence"/>
</dbReference>
<dbReference type="InterPro" id="IPR027475">
    <property type="entry name" value="Asparaginase/glutaminase_AS2"/>
</dbReference>
<evidence type="ECO:0000259" key="8">
    <source>
        <dbReference type="Pfam" id="PF00710"/>
    </source>
</evidence>
<evidence type="ECO:0000256" key="6">
    <source>
        <dbReference type="PROSITE-ProRule" id="PRU10100"/>
    </source>
</evidence>